<dbReference type="Proteomes" id="UP000013776">
    <property type="component" value="Unassembled WGS sequence"/>
</dbReference>
<evidence type="ECO:0000313" key="4">
    <source>
        <dbReference type="EMBL" id="CCG85120.1"/>
    </source>
</evidence>
<dbReference type="InterPro" id="IPR029071">
    <property type="entry name" value="Ubiquitin-like_domsf"/>
</dbReference>
<gene>
    <name evidence="4" type="ORF">TAPDE_005721</name>
</gene>
<dbReference type="InterPro" id="IPR015940">
    <property type="entry name" value="UBA"/>
</dbReference>
<dbReference type="STRING" id="1097556.R4XL46"/>
<feature type="compositionally biased region" description="Low complexity" evidence="1">
    <location>
        <begin position="271"/>
        <end position="285"/>
    </location>
</feature>
<dbReference type="SMART" id="SM00213">
    <property type="entry name" value="UBQ"/>
    <property type="match status" value="1"/>
</dbReference>
<evidence type="ECO:0000313" key="5">
    <source>
        <dbReference type="Proteomes" id="UP000013776"/>
    </source>
</evidence>
<feature type="region of interest" description="Disordered" evidence="1">
    <location>
        <begin position="312"/>
        <end position="339"/>
    </location>
</feature>
<dbReference type="PANTHER" id="PTHR10677:SF3">
    <property type="entry name" value="FI07626P-RELATED"/>
    <property type="match status" value="1"/>
</dbReference>
<feature type="domain" description="Ubiquitin-like" evidence="3">
    <location>
        <begin position="4"/>
        <end position="80"/>
    </location>
</feature>
<dbReference type="InterPro" id="IPR009060">
    <property type="entry name" value="UBA-like_sf"/>
</dbReference>
<feature type="compositionally biased region" description="Polar residues" evidence="1">
    <location>
        <begin position="82"/>
        <end position="91"/>
    </location>
</feature>
<evidence type="ECO:0000259" key="2">
    <source>
        <dbReference type="PROSITE" id="PS50030"/>
    </source>
</evidence>
<evidence type="ECO:0008006" key="6">
    <source>
        <dbReference type="Google" id="ProtNLM"/>
    </source>
</evidence>
<dbReference type="InterPro" id="IPR000626">
    <property type="entry name" value="Ubiquitin-like_dom"/>
</dbReference>
<comment type="caution">
    <text evidence="4">The sequence shown here is derived from an EMBL/GenBank/DDBJ whole genome shotgun (WGS) entry which is preliminary data.</text>
</comment>
<dbReference type="PROSITE" id="PS50053">
    <property type="entry name" value="UBIQUITIN_2"/>
    <property type="match status" value="1"/>
</dbReference>
<sequence>MAPITVNIKASNDKKYSLEIDTEKTVLELKQQVEAVASIEPARQRLIYSGRVLSKDEETIDTYKVKDGNTIHLVQSKAPAASNDNPTSTPTPQIPMSAGTSASNPLEQISGARYAGQNIPMPSSSLFGPDGGMTGSFGGTEDMTAMLEQPGVREAMDAAFSNPAFVDQMMNSNPQLRNAPPYVRQMLQSPEFRRQMLDPNFIRQMNQMQQMMGGGPQRSAFPAPGPAQGTLQDGSGGSNNAAGAGAGAQSALPDMGAMMQMMQGMGGAGGQQPSAGTGAGPQAGTNPFQSMMSNPALMQQMQQMMGMGGMGGDMGGLGGLGGFGSPPPQEPADSRPPEERYAEQLRQLNDMGFFEFDRNVTALRRAGGSVQGAIEALLSGTF</sequence>
<dbReference type="EMBL" id="CAHR02000487">
    <property type="protein sequence ID" value="CCG85120.1"/>
    <property type="molecule type" value="Genomic_DNA"/>
</dbReference>
<organism evidence="4 5">
    <name type="scientific">Taphrina deformans (strain PYCC 5710 / ATCC 11124 / CBS 356.35 / IMI 108563 / JCM 9778 / NBRC 8474)</name>
    <name type="common">Peach leaf curl fungus</name>
    <name type="synonym">Lalaria deformans</name>
    <dbReference type="NCBI Taxonomy" id="1097556"/>
    <lineage>
        <taxon>Eukaryota</taxon>
        <taxon>Fungi</taxon>
        <taxon>Dikarya</taxon>
        <taxon>Ascomycota</taxon>
        <taxon>Taphrinomycotina</taxon>
        <taxon>Taphrinomycetes</taxon>
        <taxon>Taphrinales</taxon>
        <taxon>Taphrinaceae</taxon>
        <taxon>Taphrina</taxon>
    </lineage>
</organism>
<feature type="region of interest" description="Disordered" evidence="1">
    <location>
        <begin position="76"/>
        <end position="102"/>
    </location>
</feature>
<dbReference type="GO" id="GO:0006511">
    <property type="term" value="P:ubiquitin-dependent protein catabolic process"/>
    <property type="evidence" value="ECO:0007669"/>
    <property type="project" value="TreeGrafter"/>
</dbReference>
<dbReference type="SMART" id="SM00165">
    <property type="entry name" value="UBA"/>
    <property type="match status" value="1"/>
</dbReference>
<dbReference type="SMART" id="SM00727">
    <property type="entry name" value="STI1"/>
    <property type="match status" value="2"/>
</dbReference>
<dbReference type="InterPro" id="IPR015496">
    <property type="entry name" value="Ubiquilin"/>
</dbReference>
<evidence type="ECO:0000259" key="3">
    <source>
        <dbReference type="PROSITE" id="PS50053"/>
    </source>
</evidence>
<evidence type="ECO:0000256" key="1">
    <source>
        <dbReference type="SAM" id="MobiDB-lite"/>
    </source>
</evidence>
<dbReference type="PROSITE" id="PS50030">
    <property type="entry name" value="UBA"/>
    <property type="match status" value="1"/>
</dbReference>
<feature type="compositionally biased region" description="Low complexity" evidence="1">
    <location>
        <begin position="238"/>
        <end position="248"/>
    </location>
</feature>
<dbReference type="Gene3D" id="3.10.20.90">
    <property type="entry name" value="Phosphatidylinositol 3-kinase Catalytic Subunit, Chain A, domain 1"/>
    <property type="match status" value="1"/>
</dbReference>
<feature type="region of interest" description="Disordered" evidence="1">
    <location>
        <begin position="211"/>
        <end position="248"/>
    </location>
</feature>
<dbReference type="InterPro" id="IPR006636">
    <property type="entry name" value="STI1_HS-bd"/>
</dbReference>
<dbReference type="SUPFAM" id="SSF54236">
    <property type="entry name" value="Ubiquitin-like"/>
    <property type="match status" value="1"/>
</dbReference>
<dbReference type="CDD" id="cd14324">
    <property type="entry name" value="UBA_Dsk2p_like"/>
    <property type="match status" value="1"/>
</dbReference>
<dbReference type="Pfam" id="PF00627">
    <property type="entry name" value="UBA"/>
    <property type="match status" value="1"/>
</dbReference>
<accession>R4XL46</accession>
<dbReference type="CDD" id="cd16106">
    <property type="entry name" value="Ubl_Dsk2p_like"/>
    <property type="match status" value="1"/>
</dbReference>
<dbReference type="GO" id="GO:0031593">
    <property type="term" value="F:polyubiquitin modification-dependent protein binding"/>
    <property type="evidence" value="ECO:0007669"/>
    <property type="project" value="TreeGrafter"/>
</dbReference>
<name>R4XL46_TAPDE</name>
<dbReference type="FunFam" id="1.10.8.10:FF:000024">
    <property type="entry name" value="Ubiquitin domain-containing protein DSK2"/>
    <property type="match status" value="1"/>
</dbReference>
<proteinExistence type="predicted"/>
<dbReference type="Gene3D" id="1.10.8.10">
    <property type="entry name" value="DNA helicase RuvA subunit, C-terminal domain"/>
    <property type="match status" value="1"/>
</dbReference>
<dbReference type="OrthoDB" id="267397at2759"/>
<keyword evidence="5" id="KW-1185">Reference proteome</keyword>
<protein>
    <recommendedName>
        <fullName evidence="6">Deubiquitination-protection protein dph1</fullName>
    </recommendedName>
</protein>
<dbReference type="GO" id="GO:0005829">
    <property type="term" value="C:cytosol"/>
    <property type="evidence" value="ECO:0007669"/>
    <property type="project" value="TreeGrafter"/>
</dbReference>
<reference evidence="4 5" key="1">
    <citation type="journal article" date="2013" name="MBio">
        <title>Genome sequencing of the plant pathogen Taphrina deformans, the causal agent of peach leaf curl.</title>
        <authorList>
            <person name="Cisse O.H."/>
            <person name="Almeida J.M.G.C.F."/>
            <person name="Fonseca A."/>
            <person name="Kumar A.A."/>
            <person name="Salojaervi J."/>
            <person name="Overmyer K."/>
            <person name="Hauser P.M."/>
            <person name="Pagni M."/>
        </authorList>
    </citation>
    <scope>NUCLEOTIDE SEQUENCE [LARGE SCALE GENOMIC DNA]</scope>
    <source>
        <strain evidence="5">PYCC 5710 / ATCC 11124 / CBS 356.35 / IMI 108563 / JCM 9778 / NBRC 8474</strain>
    </source>
</reference>
<dbReference type="Pfam" id="PF00240">
    <property type="entry name" value="ubiquitin"/>
    <property type="match status" value="1"/>
</dbReference>
<feature type="domain" description="UBA" evidence="2">
    <location>
        <begin position="336"/>
        <end position="380"/>
    </location>
</feature>
<dbReference type="SUPFAM" id="SSF46934">
    <property type="entry name" value="UBA-like"/>
    <property type="match status" value="1"/>
</dbReference>
<dbReference type="eggNOG" id="KOG0010">
    <property type="taxonomic scope" value="Eukaryota"/>
</dbReference>
<dbReference type="VEuPathDB" id="FungiDB:TAPDE_005721"/>
<dbReference type="AlphaFoldDB" id="R4XL46"/>
<feature type="compositionally biased region" description="Gly residues" evidence="1">
    <location>
        <begin position="312"/>
        <end position="324"/>
    </location>
</feature>
<feature type="region of interest" description="Disordered" evidence="1">
    <location>
        <begin position="262"/>
        <end position="291"/>
    </location>
</feature>
<dbReference type="PANTHER" id="PTHR10677">
    <property type="entry name" value="UBIQUILIN"/>
    <property type="match status" value="1"/>
</dbReference>